<gene>
    <name evidence="5" type="ORF">K0T92_11570</name>
</gene>
<dbReference type="SUPFAM" id="SSF56784">
    <property type="entry name" value="HAD-like"/>
    <property type="match status" value="1"/>
</dbReference>
<comment type="caution">
    <text evidence="5">The sequence shown here is derived from an EMBL/GenBank/DDBJ whole genome shotgun (WGS) entry which is preliminary data.</text>
</comment>
<evidence type="ECO:0000256" key="2">
    <source>
        <dbReference type="ARBA" id="ARBA00022723"/>
    </source>
</evidence>
<comment type="cofactor">
    <cofactor evidence="1">
        <name>Mg(2+)</name>
        <dbReference type="ChEBI" id="CHEBI:18420"/>
    </cofactor>
</comment>
<dbReference type="EMBL" id="JAHZIJ010000006">
    <property type="protein sequence ID" value="MBW7475389.1"/>
    <property type="molecule type" value="Genomic_DNA"/>
</dbReference>
<evidence type="ECO:0000256" key="3">
    <source>
        <dbReference type="ARBA" id="ARBA00022801"/>
    </source>
</evidence>
<dbReference type="PANTHER" id="PTHR46470">
    <property type="entry name" value="N-ACYLNEURAMINATE-9-PHOSPHATASE"/>
    <property type="match status" value="1"/>
</dbReference>
<dbReference type="InterPro" id="IPR051400">
    <property type="entry name" value="HAD-like_hydrolase"/>
</dbReference>
<evidence type="ECO:0000256" key="1">
    <source>
        <dbReference type="ARBA" id="ARBA00001946"/>
    </source>
</evidence>
<dbReference type="SFLD" id="SFLDG01129">
    <property type="entry name" value="C1.5:_HAD__Beta-PGM__Phosphata"/>
    <property type="match status" value="1"/>
</dbReference>
<evidence type="ECO:0000313" key="5">
    <source>
        <dbReference type="EMBL" id="MBW7475389.1"/>
    </source>
</evidence>
<dbReference type="Pfam" id="PF13419">
    <property type="entry name" value="HAD_2"/>
    <property type="match status" value="1"/>
</dbReference>
<dbReference type="SFLD" id="SFLDS00003">
    <property type="entry name" value="Haloacid_Dehalogenase"/>
    <property type="match status" value="1"/>
</dbReference>
<reference evidence="5 6" key="1">
    <citation type="submission" date="2021-07" db="EMBL/GenBank/DDBJ databases">
        <title>Paenibacillus radiodurans sp. nov., isolated from the southeastern edge of Tengger Desert.</title>
        <authorList>
            <person name="Zhang G."/>
        </authorList>
    </citation>
    <scope>NUCLEOTIDE SEQUENCE [LARGE SCALE GENOMIC DNA]</scope>
    <source>
        <strain evidence="5 6">DT7-4</strain>
    </source>
</reference>
<keyword evidence="3 5" id="KW-0378">Hydrolase</keyword>
<dbReference type="InterPro" id="IPR006439">
    <property type="entry name" value="HAD-SF_hydro_IA"/>
</dbReference>
<keyword evidence="6" id="KW-1185">Reference proteome</keyword>
<evidence type="ECO:0000313" key="6">
    <source>
        <dbReference type="Proteomes" id="UP000812277"/>
    </source>
</evidence>
<dbReference type="InterPro" id="IPR036412">
    <property type="entry name" value="HAD-like_sf"/>
</dbReference>
<dbReference type="GO" id="GO:0016787">
    <property type="term" value="F:hydrolase activity"/>
    <property type="evidence" value="ECO:0007669"/>
    <property type="project" value="UniProtKB-KW"/>
</dbReference>
<evidence type="ECO:0000256" key="4">
    <source>
        <dbReference type="ARBA" id="ARBA00022842"/>
    </source>
</evidence>
<dbReference type="Gene3D" id="1.10.150.520">
    <property type="match status" value="1"/>
</dbReference>
<dbReference type="InterPro" id="IPR041492">
    <property type="entry name" value="HAD_2"/>
</dbReference>
<proteinExistence type="predicted"/>
<accession>A0ABS7D6C2</accession>
<dbReference type="Proteomes" id="UP000812277">
    <property type="component" value="Unassembled WGS sequence"/>
</dbReference>
<name>A0ABS7D6C2_9BACL</name>
<sequence length="236" mass="26801">MNLNGLSWVFFDVGDTLVDESPPIGDSIAQFIREAGLLGYSILEEQIHQALFDAHIRHNPFPMRIVMERFIPSEADRAAIRSAMQYRKELEIPFPEAKPLLQSLSAHCRIGIIANQSNGTSERLERYGLLPYIEAVFSSAEEGLSKPDIRFFELALRKTACLPQHALMVGDRIDNDIIPAKRLGMRTIWIRQGFARYQRADQPSEAPDLIVDNLSQLQAAFEDSRTLYRMPKQDSV</sequence>
<dbReference type="InterPro" id="IPR023214">
    <property type="entry name" value="HAD_sf"/>
</dbReference>
<dbReference type="PANTHER" id="PTHR46470:SF2">
    <property type="entry name" value="GLYCERALDEHYDE 3-PHOSPHATE PHOSPHATASE"/>
    <property type="match status" value="1"/>
</dbReference>
<organism evidence="5 6">
    <name type="scientific">Paenibacillus oenotherae</name>
    <dbReference type="NCBI Taxonomy" id="1435645"/>
    <lineage>
        <taxon>Bacteria</taxon>
        <taxon>Bacillati</taxon>
        <taxon>Bacillota</taxon>
        <taxon>Bacilli</taxon>
        <taxon>Bacillales</taxon>
        <taxon>Paenibacillaceae</taxon>
        <taxon>Paenibacillus</taxon>
    </lineage>
</organism>
<dbReference type="Gene3D" id="3.40.50.1000">
    <property type="entry name" value="HAD superfamily/HAD-like"/>
    <property type="match status" value="1"/>
</dbReference>
<keyword evidence="4" id="KW-0460">Magnesium</keyword>
<dbReference type="NCBIfam" id="TIGR01549">
    <property type="entry name" value="HAD-SF-IA-v1"/>
    <property type="match status" value="1"/>
</dbReference>
<protein>
    <submittedName>
        <fullName evidence="5">HAD family hydrolase</fullName>
    </submittedName>
</protein>
<dbReference type="RefSeq" id="WP_219872622.1">
    <property type="nucleotide sequence ID" value="NZ_JAHZIJ010000006.1"/>
</dbReference>
<keyword evidence="2" id="KW-0479">Metal-binding</keyword>